<accession>A0AAD4SFJ0</accession>
<sequence length="72" mass="8075">MADGCVDFIHLFILWDLLGMSLKTTTASWECGEMVSCGFTPSEEMQALAYLMLDQSRKDAEYRMASSVCLLL</sequence>
<feature type="chain" id="PRO_5042034854" evidence="1">
    <location>
        <begin position="28"/>
        <end position="72"/>
    </location>
</feature>
<gene>
    <name evidence="2" type="ORF">MKW98_007616</name>
</gene>
<evidence type="ECO:0000313" key="3">
    <source>
        <dbReference type="Proteomes" id="UP001202328"/>
    </source>
</evidence>
<name>A0AAD4SFJ0_9MAGN</name>
<reference evidence="2" key="1">
    <citation type="submission" date="2022-04" db="EMBL/GenBank/DDBJ databases">
        <title>A functionally conserved STORR gene fusion in Papaver species that diverged 16.8 million years ago.</title>
        <authorList>
            <person name="Catania T."/>
        </authorList>
    </citation>
    <scope>NUCLEOTIDE SEQUENCE</scope>
    <source>
        <strain evidence="2">S-188037</strain>
    </source>
</reference>
<proteinExistence type="predicted"/>
<feature type="signal peptide" evidence="1">
    <location>
        <begin position="1"/>
        <end position="27"/>
    </location>
</feature>
<protein>
    <submittedName>
        <fullName evidence="2">Uncharacterized protein</fullName>
    </submittedName>
</protein>
<evidence type="ECO:0000256" key="1">
    <source>
        <dbReference type="SAM" id="SignalP"/>
    </source>
</evidence>
<keyword evidence="3" id="KW-1185">Reference proteome</keyword>
<dbReference type="AlphaFoldDB" id="A0AAD4SFJ0"/>
<comment type="caution">
    <text evidence="2">The sequence shown here is derived from an EMBL/GenBank/DDBJ whole genome shotgun (WGS) entry which is preliminary data.</text>
</comment>
<organism evidence="2 3">
    <name type="scientific">Papaver atlanticum</name>
    <dbReference type="NCBI Taxonomy" id="357466"/>
    <lineage>
        <taxon>Eukaryota</taxon>
        <taxon>Viridiplantae</taxon>
        <taxon>Streptophyta</taxon>
        <taxon>Embryophyta</taxon>
        <taxon>Tracheophyta</taxon>
        <taxon>Spermatophyta</taxon>
        <taxon>Magnoliopsida</taxon>
        <taxon>Ranunculales</taxon>
        <taxon>Papaveraceae</taxon>
        <taxon>Papaveroideae</taxon>
        <taxon>Papaver</taxon>
    </lineage>
</organism>
<dbReference type="Proteomes" id="UP001202328">
    <property type="component" value="Unassembled WGS sequence"/>
</dbReference>
<evidence type="ECO:0000313" key="2">
    <source>
        <dbReference type="EMBL" id="KAI3904913.1"/>
    </source>
</evidence>
<keyword evidence="1" id="KW-0732">Signal</keyword>
<dbReference type="EMBL" id="JAJJMB010011049">
    <property type="protein sequence ID" value="KAI3904913.1"/>
    <property type="molecule type" value="Genomic_DNA"/>
</dbReference>